<name>A0ABW4AGT5_9ACTN</name>
<evidence type="ECO:0000256" key="1">
    <source>
        <dbReference type="SAM" id="MobiDB-lite"/>
    </source>
</evidence>
<organism evidence="2 3">
    <name type="scientific">Actinoplanes sichuanensis</name>
    <dbReference type="NCBI Taxonomy" id="512349"/>
    <lineage>
        <taxon>Bacteria</taxon>
        <taxon>Bacillati</taxon>
        <taxon>Actinomycetota</taxon>
        <taxon>Actinomycetes</taxon>
        <taxon>Micromonosporales</taxon>
        <taxon>Micromonosporaceae</taxon>
        <taxon>Actinoplanes</taxon>
    </lineage>
</organism>
<comment type="caution">
    <text evidence="2">The sequence shown here is derived from an EMBL/GenBank/DDBJ whole genome shotgun (WGS) entry which is preliminary data.</text>
</comment>
<evidence type="ECO:0000313" key="2">
    <source>
        <dbReference type="EMBL" id="MFD1369405.1"/>
    </source>
</evidence>
<sequence>MDGGTDDMEFLGGEPTWLQSPAPPGPDWRLVGQLTDRLGHNFGDVGVAYIFVSADRTEGRFLWQCH</sequence>
<reference evidence="3" key="1">
    <citation type="journal article" date="2019" name="Int. J. Syst. Evol. Microbiol.">
        <title>The Global Catalogue of Microorganisms (GCM) 10K type strain sequencing project: providing services to taxonomists for standard genome sequencing and annotation.</title>
        <authorList>
            <consortium name="The Broad Institute Genomics Platform"/>
            <consortium name="The Broad Institute Genome Sequencing Center for Infectious Disease"/>
            <person name="Wu L."/>
            <person name="Ma J."/>
        </authorList>
    </citation>
    <scope>NUCLEOTIDE SEQUENCE [LARGE SCALE GENOMIC DNA]</scope>
    <source>
        <strain evidence="3">CCM 7526</strain>
    </source>
</reference>
<dbReference type="EMBL" id="JBHTMK010000040">
    <property type="protein sequence ID" value="MFD1369405.1"/>
    <property type="molecule type" value="Genomic_DNA"/>
</dbReference>
<protein>
    <submittedName>
        <fullName evidence="2">Uncharacterized protein</fullName>
    </submittedName>
</protein>
<keyword evidence="3" id="KW-1185">Reference proteome</keyword>
<gene>
    <name evidence="2" type="ORF">ACFQ5G_29055</name>
</gene>
<dbReference type="RefSeq" id="WP_317792418.1">
    <property type="nucleotide sequence ID" value="NZ_AP028461.1"/>
</dbReference>
<dbReference type="Proteomes" id="UP001597183">
    <property type="component" value="Unassembled WGS sequence"/>
</dbReference>
<proteinExistence type="predicted"/>
<feature type="region of interest" description="Disordered" evidence="1">
    <location>
        <begin position="1"/>
        <end position="25"/>
    </location>
</feature>
<accession>A0ABW4AGT5</accession>
<evidence type="ECO:0000313" key="3">
    <source>
        <dbReference type="Proteomes" id="UP001597183"/>
    </source>
</evidence>